<dbReference type="PANTHER" id="PTHR46612:SF1">
    <property type="entry name" value="XYLOSIDE XYLOSYLTRANSFERASE 1"/>
    <property type="match status" value="1"/>
</dbReference>
<sequence length="368" mass="42300">MQLHLWTRSKLTRISMIVLIFVLLSIFLLVSDSFIGKIRSPKLPNSCILCPLKTNATYQTKAEILHFSIFLSRNVHHHPVDVLLFFVHASNNPRLKSKFKLCLSSLLNYATPALHLHILTDRASLNSTIEVLKSIAPLAKTAVQISLYDVNIFMTPLEELIHTLVPHFSFKPGAYYSDGLFYISIGLFKVTSLKRVIVIDADVKFLSDVKLLYDYFDKFPSEAIIGIAREQQPVYRHILHEYRRLHNGTKLGDPPPDGITGFNSGVLLLDLDKMRNSSSYLEIINNSSVILELIKQYKFRGHLGDQDFYTLVSFEYSRLFYTLPCTWNRQLCQWWKYHGYQNIFDLYYSCEGKANILHGNCNSVIPDS</sequence>
<name>A0AAV2BSH5_9ARAC</name>
<evidence type="ECO:0008006" key="3">
    <source>
        <dbReference type="Google" id="ProtNLM"/>
    </source>
</evidence>
<dbReference type="GO" id="GO:0005789">
    <property type="term" value="C:endoplasmic reticulum membrane"/>
    <property type="evidence" value="ECO:0007669"/>
    <property type="project" value="TreeGrafter"/>
</dbReference>
<evidence type="ECO:0000313" key="1">
    <source>
        <dbReference type="EMBL" id="CAL1298827.1"/>
    </source>
</evidence>
<dbReference type="SUPFAM" id="SSF53448">
    <property type="entry name" value="Nucleotide-diphospho-sugar transferases"/>
    <property type="match status" value="1"/>
</dbReference>
<dbReference type="GO" id="GO:0140560">
    <property type="term" value="F:xylosyl alpha-1,3-xylosyltransferase activity"/>
    <property type="evidence" value="ECO:0007669"/>
    <property type="project" value="TreeGrafter"/>
</dbReference>
<dbReference type="GO" id="GO:0016266">
    <property type="term" value="P:protein O-linked glycosylation via N-acetyl-galactosamine"/>
    <property type="evidence" value="ECO:0007669"/>
    <property type="project" value="TreeGrafter"/>
</dbReference>
<dbReference type="InterPro" id="IPR002495">
    <property type="entry name" value="Glyco_trans_8"/>
</dbReference>
<keyword evidence="2" id="KW-1185">Reference proteome</keyword>
<comment type="caution">
    <text evidence="1">The sequence shown here is derived from an EMBL/GenBank/DDBJ whole genome shotgun (WGS) entry which is preliminary data.</text>
</comment>
<proteinExistence type="predicted"/>
<protein>
    <recommendedName>
        <fullName evidence="3">Xyloside xylosyltransferase 1</fullName>
    </recommendedName>
</protein>
<dbReference type="AlphaFoldDB" id="A0AAV2BSH5"/>
<evidence type="ECO:0000313" key="2">
    <source>
        <dbReference type="Proteomes" id="UP001497382"/>
    </source>
</evidence>
<dbReference type="InterPro" id="IPR042465">
    <property type="entry name" value="XXLT1"/>
</dbReference>
<reference evidence="1 2" key="1">
    <citation type="submission" date="2024-04" db="EMBL/GenBank/DDBJ databases">
        <authorList>
            <person name="Rising A."/>
            <person name="Reimegard J."/>
            <person name="Sonavane S."/>
            <person name="Akerstrom W."/>
            <person name="Nylinder S."/>
            <person name="Hedman E."/>
            <person name="Kallberg Y."/>
        </authorList>
    </citation>
    <scope>NUCLEOTIDE SEQUENCE [LARGE SCALE GENOMIC DNA]</scope>
</reference>
<dbReference type="Pfam" id="PF01501">
    <property type="entry name" value="Glyco_transf_8"/>
    <property type="match status" value="1"/>
</dbReference>
<accession>A0AAV2BSH5</accession>
<dbReference type="Gene3D" id="3.90.550.10">
    <property type="entry name" value="Spore Coat Polysaccharide Biosynthesis Protein SpsA, Chain A"/>
    <property type="match status" value="1"/>
</dbReference>
<dbReference type="EMBL" id="CAXIEN010000477">
    <property type="protein sequence ID" value="CAL1298827.1"/>
    <property type="molecule type" value="Genomic_DNA"/>
</dbReference>
<organism evidence="1 2">
    <name type="scientific">Larinioides sclopetarius</name>
    <dbReference type="NCBI Taxonomy" id="280406"/>
    <lineage>
        <taxon>Eukaryota</taxon>
        <taxon>Metazoa</taxon>
        <taxon>Ecdysozoa</taxon>
        <taxon>Arthropoda</taxon>
        <taxon>Chelicerata</taxon>
        <taxon>Arachnida</taxon>
        <taxon>Araneae</taxon>
        <taxon>Araneomorphae</taxon>
        <taxon>Entelegynae</taxon>
        <taxon>Araneoidea</taxon>
        <taxon>Araneidae</taxon>
        <taxon>Larinioides</taxon>
    </lineage>
</organism>
<gene>
    <name evidence="1" type="ORF">LARSCL_LOCUS21024</name>
</gene>
<dbReference type="Proteomes" id="UP001497382">
    <property type="component" value="Unassembled WGS sequence"/>
</dbReference>
<dbReference type="PANTHER" id="PTHR46612">
    <property type="entry name" value="XYLOSIDE XYLOSYLTRANSFERASE 1"/>
    <property type="match status" value="1"/>
</dbReference>
<dbReference type="InterPro" id="IPR029044">
    <property type="entry name" value="Nucleotide-diphossugar_trans"/>
</dbReference>